<dbReference type="EMBL" id="FRFE01000018">
    <property type="protein sequence ID" value="SHO50395.1"/>
    <property type="molecule type" value="Genomic_DNA"/>
</dbReference>
<evidence type="ECO:0000256" key="1">
    <source>
        <dbReference type="SAM" id="Phobius"/>
    </source>
</evidence>
<gene>
    <name evidence="2" type="ORF">SAMN02745220_03398</name>
</gene>
<dbReference type="PANTHER" id="PTHR30441:SF4">
    <property type="entry name" value="PROTEIN ASMA"/>
    <property type="match status" value="1"/>
</dbReference>
<dbReference type="GO" id="GO:0005886">
    <property type="term" value="C:plasma membrane"/>
    <property type="evidence" value="ECO:0007669"/>
    <property type="project" value="TreeGrafter"/>
</dbReference>
<keyword evidence="3" id="KW-1185">Reference proteome</keyword>
<protein>
    <submittedName>
        <fullName evidence="2">AsmA-like C-terminal region</fullName>
    </submittedName>
</protein>
<accession>A0A1M7YCP5</accession>
<dbReference type="RefSeq" id="WP_143170750.1">
    <property type="nucleotide sequence ID" value="NZ_FRFE01000018.1"/>
</dbReference>
<name>A0A1M7YCP5_9BACT</name>
<organism evidence="2 3">
    <name type="scientific">Desulfopila aestuarii DSM 18488</name>
    <dbReference type="NCBI Taxonomy" id="1121416"/>
    <lineage>
        <taxon>Bacteria</taxon>
        <taxon>Pseudomonadati</taxon>
        <taxon>Thermodesulfobacteriota</taxon>
        <taxon>Desulfobulbia</taxon>
        <taxon>Desulfobulbales</taxon>
        <taxon>Desulfocapsaceae</taxon>
        <taxon>Desulfopila</taxon>
    </lineage>
</organism>
<keyword evidence="1" id="KW-0472">Membrane</keyword>
<evidence type="ECO:0000313" key="3">
    <source>
        <dbReference type="Proteomes" id="UP000184603"/>
    </source>
</evidence>
<dbReference type="Proteomes" id="UP000184603">
    <property type="component" value="Unassembled WGS sequence"/>
</dbReference>
<keyword evidence="1" id="KW-1133">Transmembrane helix</keyword>
<evidence type="ECO:0000313" key="2">
    <source>
        <dbReference type="EMBL" id="SHO50395.1"/>
    </source>
</evidence>
<dbReference type="GO" id="GO:0090313">
    <property type="term" value="P:regulation of protein targeting to membrane"/>
    <property type="evidence" value="ECO:0007669"/>
    <property type="project" value="TreeGrafter"/>
</dbReference>
<feature type="transmembrane region" description="Helical" evidence="1">
    <location>
        <begin position="20"/>
        <end position="41"/>
    </location>
</feature>
<dbReference type="OrthoDB" id="9768949at2"/>
<dbReference type="InterPro" id="IPR052894">
    <property type="entry name" value="AsmA-related"/>
</dbReference>
<dbReference type="AlphaFoldDB" id="A0A1M7YCP5"/>
<keyword evidence="1" id="KW-0812">Transmembrane</keyword>
<proteinExistence type="predicted"/>
<sequence length="1071" mass="113944">MSAISTKKQQQSKSLFKRIALWLVVATAVLSLLVVVAGLLAEKFINNPDVKRKIQQKAAAAGGITLDYQNIGIGYYPLPVIELHGLTFTLPENVHGQADSVRILPDIAGLFSGSLPAGRIELVRPDISVTLQDPKAITPSTDRTAQEKNTSGPLAGLSIAGSKLVISDGRFTVQKGDGKLEGDGVALTLKLSLGREQTATVDLATTLTRLTIEKGSQRQSLEKIGLTGSGTIQGSIMAIRLEELTMARPALGLSGSVDQTDKGVRLDIVGQNIDVDATRAAALGIAGKTTPIPEIFTYLTGGTVLQIHYVANSVNFGGLGDYASFHLDGQLRGGKVAVPEIGLELSEVEGEVQLVDGVLRGDKLSARLGKTAGHSGTLAIGLAENDDLFQLELMLDADLAEGKTILKRVVDNPNYTRELDRITMLEGNSIGKLTLGDSFSNLSVAVEDSDLNLKFSHEGLPYPVSIKSGRAGMVKDRVTLDELNGTLGGSVFSGLSGMLDWQKLLSLDVHVKESQLVLDELFSWLKKMEGLKSQLTAVTSVTGKVGLNDAHFKGAIDQSNTWKYGATGDIADVILVTPAFPDKITIPQSIFTLDDQSLTLQKTNVLALDGKLQLQGTLRDWSAVNLGLDGTLGPESVAWLQSMLSVPEKYAVRTPISLSDARLVWTKNDASGFVGNVSFGTGPLLTIAVNDGKKGLNVEQLKIQGIGTDLAELKFVRNQNGIDAGFKGTLGQKTLDAIFVHPVAGKGLLDGDIGVKIPAAKNSMPTAQGRLKGSELLLPLTGDDVLGIGKITLEAEGSKLQTEIDDLLWKEYLFKRVTGTVDVQRDKISANVERTELCGIPVTGRGSYGDDNLELVVEVNGKNLNVTTTYACLTRGKVKMTGTMATKGRITTSGTVKKLIRNLKGPLEITFANGVIQEGRMAAAILEVLNVTEVVRGRLPKLSTSGLSCHTIKIVGKFGEGKLHLDEIHMDGETLDLAGSGFIDLEQSTLHVELLAAPFKTVDSVIKYIPGVNYLMGGSLVAIPLSITGSLENPKVVVMSASSVSKSLLNLGARSLNLPFKLLESILPGRK</sequence>
<dbReference type="PANTHER" id="PTHR30441">
    <property type="entry name" value="DUF748 DOMAIN-CONTAINING PROTEIN"/>
    <property type="match status" value="1"/>
</dbReference>
<dbReference type="STRING" id="1121416.SAMN02745220_03398"/>
<reference evidence="2 3" key="1">
    <citation type="submission" date="2016-12" db="EMBL/GenBank/DDBJ databases">
        <authorList>
            <person name="Song W.-J."/>
            <person name="Kurnit D.M."/>
        </authorList>
    </citation>
    <scope>NUCLEOTIDE SEQUENCE [LARGE SCALE GENOMIC DNA]</scope>
    <source>
        <strain evidence="2 3">DSM 18488</strain>
    </source>
</reference>